<evidence type="ECO:0000256" key="2">
    <source>
        <dbReference type="SAM" id="Phobius"/>
    </source>
</evidence>
<gene>
    <name evidence="4" type="ORF">UFOPK3516_00140</name>
</gene>
<feature type="domain" description="PPM-type phosphatase" evidence="3">
    <location>
        <begin position="4"/>
        <end position="237"/>
    </location>
</feature>
<feature type="compositionally biased region" description="Polar residues" evidence="1">
    <location>
        <begin position="265"/>
        <end position="291"/>
    </location>
</feature>
<accession>A0A6J7F869</accession>
<dbReference type="InterPro" id="IPR001932">
    <property type="entry name" value="PPM-type_phosphatase-like_dom"/>
</dbReference>
<feature type="transmembrane region" description="Helical" evidence="2">
    <location>
        <begin position="339"/>
        <end position="361"/>
    </location>
</feature>
<dbReference type="Pfam" id="PF13672">
    <property type="entry name" value="PP2C_2"/>
    <property type="match status" value="1"/>
</dbReference>
<keyword evidence="2" id="KW-0472">Membrane</keyword>
<keyword evidence="2" id="KW-1133">Transmembrane helix</keyword>
<evidence type="ECO:0000313" key="4">
    <source>
        <dbReference type="EMBL" id="CAB4888379.1"/>
    </source>
</evidence>
<evidence type="ECO:0000256" key="1">
    <source>
        <dbReference type="SAM" id="MobiDB-lite"/>
    </source>
</evidence>
<sequence length="407" mass="43341">MSGLAAARSDVGRVRTSNQDSGYAGQFLFIVADGMGGHAGGDVASGIAVRDLAKLDRPFASLTEAKKALTRELQVINDSLSHVVDNQPELAGLGTTVSALLRVDDRYVIAHIGDSRIYRLTNGDLTQVTKDHTFVQQLIDAGRITPEEAKDHPRRSVLMRVLGDVEDQPTIDIADLPAIPGERWLLCSDGLTGAVDDGAIADVLSGKATSEQVCSRLVDRGLRAGAPDNITIVVLDVAAEAEARSDFVGAASSKRKLPERPPADTGTSPRPKTRTIPVSTSELPLPQTTPAGASIVSEHTSARDAQRRRRIWAAVVSICVVGIVTVVAILGYQWTQSRYYLGVLGTHVAVFQGIPVTLAGLPLSQVYLETDVIVTSLSTYEQAQVRQTISFDNASDAVSAVNRMNGD</sequence>
<dbReference type="SMART" id="SM00331">
    <property type="entry name" value="PP2C_SIG"/>
    <property type="match status" value="1"/>
</dbReference>
<dbReference type="AlphaFoldDB" id="A0A6J7F869"/>
<evidence type="ECO:0000259" key="3">
    <source>
        <dbReference type="PROSITE" id="PS51746"/>
    </source>
</evidence>
<organism evidence="4">
    <name type="scientific">freshwater metagenome</name>
    <dbReference type="NCBI Taxonomy" id="449393"/>
    <lineage>
        <taxon>unclassified sequences</taxon>
        <taxon>metagenomes</taxon>
        <taxon>ecological metagenomes</taxon>
    </lineage>
</organism>
<dbReference type="InterPro" id="IPR036457">
    <property type="entry name" value="PPM-type-like_dom_sf"/>
</dbReference>
<feature type="transmembrane region" description="Helical" evidence="2">
    <location>
        <begin position="311"/>
        <end position="333"/>
    </location>
</feature>
<feature type="region of interest" description="Disordered" evidence="1">
    <location>
        <begin position="250"/>
        <end position="300"/>
    </location>
</feature>
<dbReference type="Gene3D" id="3.60.40.10">
    <property type="entry name" value="PPM-type phosphatase domain"/>
    <property type="match status" value="1"/>
</dbReference>
<dbReference type="SMART" id="SM00332">
    <property type="entry name" value="PP2Cc"/>
    <property type="match status" value="1"/>
</dbReference>
<protein>
    <submittedName>
        <fullName evidence="4">Unannotated protein</fullName>
    </submittedName>
</protein>
<name>A0A6J7F869_9ZZZZ</name>
<dbReference type="SUPFAM" id="SSF81606">
    <property type="entry name" value="PP2C-like"/>
    <property type="match status" value="1"/>
</dbReference>
<proteinExistence type="predicted"/>
<keyword evidence="2" id="KW-0812">Transmembrane</keyword>
<dbReference type="PROSITE" id="PS51746">
    <property type="entry name" value="PPM_2"/>
    <property type="match status" value="1"/>
</dbReference>
<dbReference type="EMBL" id="CAFBMB010000004">
    <property type="protein sequence ID" value="CAB4888379.1"/>
    <property type="molecule type" value="Genomic_DNA"/>
</dbReference>
<reference evidence="4" key="1">
    <citation type="submission" date="2020-05" db="EMBL/GenBank/DDBJ databases">
        <authorList>
            <person name="Chiriac C."/>
            <person name="Salcher M."/>
            <person name="Ghai R."/>
            <person name="Kavagutti S V."/>
        </authorList>
    </citation>
    <scope>NUCLEOTIDE SEQUENCE</scope>
</reference>
<dbReference type="CDD" id="cd00143">
    <property type="entry name" value="PP2Cc"/>
    <property type="match status" value="1"/>
</dbReference>